<organism evidence="2">
    <name type="scientific">Heligmosomoides polygyrus</name>
    <name type="common">Parasitic roundworm</name>
    <dbReference type="NCBI Taxonomy" id="6339"/>
    <lineage>
        <taxon>Eukaryota</taxon>
        <taxon>Metazoa</taxon>
        <taxon>Ecdysozoa</taxon>
        <taxon>Nematoda</taxon>
        <taxon>Chromadorea</taxon>
        <taxon>Rhabditida</taxon>
        <taxon>Rhabditina</taxon>
        <taxon>Rhabditomorpha</taxon>
        <taxon>Strongyloidea</taxon>
        <taxon>Heligmosomidae</taxon>
        <taxon>Heligmosomoides</taxon>
    </lineage>
</organism>
<proteinExistence type="predicted"/>
<gene>
    <name evidence="2" type="ORF">HPBE_LOCUS14103</name>
</gene>
<reference evidence="2 3" key="1">
    <citation type="submission" date="2018-11" db="EMBL/GenBank/DDBJ databases">
        <authorList>
            <consortium name="Pathogen Informatics"/>
        </authorList>
    </citation>
    <scope>NUCLEOTIDE SEQUENCE [LARGE SCALE GENOMIC DNA]</scope>
</reference>
<keyword evidence="1" id="KW-1133">Transmembrane helix</keyword>
<evidence type="ECO:0000313" key="2">
    <source>
        <dbReference type="EMBL" id="VDO98489.1"/>
    </source>
</evidence>
<reference evidence="4" key="2">
    <citation type="submission" date="2019-09" db="UniProtKB">
        <authorList>
            <consortium name="WormBaseParasite"/>
        </authorList>
    </citation>
    <scope>IDENTIFICATION</scope>
</reference>
<evidence type="ECO:0000313" key="4">
    <source>
        <dbReference type="WBParaSite" id="HPBE_0001410201-mRNA-1"/>
    </source>
</evidence>
<feature type="transmembrane region" description="Helical" evidence="1">
    <location>
        <begin position="430"/>
        <end position="447"/>
    </location>
</feature>
<dbReference type="EMBL" id="UZAH01028207">
    <property type="protein sequence ID" value="VDO98489.1"/>
    <property type="molecule type" value="Genomic_DNA"/>
</dbReference>
<keyword evidence="1" id="KW-0472">Membrane</keyword>
<dbReference type="Proteomes" id="UP000050761">
    <property type="component" value="Unassembled WGS sequence"/>
</dbReference>
<dbReference type="AlphaFoldDB" id="A0A3P8A5T6"/>
<sequence length="479" mass="52232">MSDALPADIKRIIAAQTQRLQQPLPTTVTKPVLPKIGAKFAAASVQPGGSSSRADEAMDGLSIRETPIQPGLAVDSFHFNYSFIPDTEVLRSALSTAHADAGGGRLMVESLPIPKADFDRTFVIRKDAPLPRNDDSISLLDLKLASIPSRLPDIDGLQTAIDNLSSRRVQSILDACRLYDRELRKHLSVPSMIKCIGEVVISAHSPTSPWRQFLHSLAPEGEFIEYEKLMALVEKLRKPEFAKVTIPDLLSPRNMGGDSISFKPSTGQESRERCRTQTIEVAEFKTLLEIYGLEEAFRPFYQRLVSCFLTHDNKIHFSAFIGCLALVRPPLRQSAPLPAPSAPWTKPPLAVTNRSSEVAAESVEPTQSLAGNYPIVGTTRHTSNSTGRMGDENPLIQSTVSTSPSTMIRRFENGDPLQSLARVWSCSRCGGLLGVVHLGLGVVIALFDMLTSPLSNTSYAISAAILYILCAILCFIATL</sequence>
<feature type="transmembrane region" description="Helical" evidence="1">
    <location>
        <begin position="459"/>
        <end position="478"/>
    </location>
</feature>
<protein>
    <submittedName>
        <fullName evidence="4">Transmembrane protein</fullName>
    </submittedName>
</protein>
<keyword evidence="3" id="KW-1185">Reference proteome</keyword>
<dbReference type="OrthoDB" id="5778779at2759"/>
<accession>A0A3P8A5T6</accession>
<evidence type="ECO:0000256" key="1">
    <source>
        <dbReference type="SAM" id="Phobius"/>
    </source>
</evidence>
<evidence type="ECO:0000313" key="3">
    <source>
        <dbReference type="Proteomes" id="UP000050761"/>
    </source>
</evidence>
<dbReference type="WBParaSite" id="HPBE_0001410201-mRNA-1">
    <property type="protein sequence ID" value="HPBE_0001410201-mRNA-1"/>
    <property type="gene ID" value="HPBE_0001410201"/>
</dbReference>
<keyword evidence="1" id="KW-0812">Transmembrane</keyword>
<name>A0A3P8A5T6_HELPZ</name>